<organism evidence="10 11">
    <name type="scientific">Halalkalibacillus sediminis</name>
    <dbReference type="NCBI Taxonomy" id="2018042"/>
    <lineage>
        <taxon>Bacteria</taxon>
        <taxon>Bacillati</taxon>
        <taxon>Bacillota</taxon>
        <taxon>Bacilli</taxon>
        <taxon>Bacillales</taxon>
        <taxon>Bacillaceae</taxon>
        <taxon>Halalkalibacillus</taxon>
    </lineage>
</organism>
<dbReference type="GO" id="GO:0003723">
    <property type="term" value="F:RNA binding"/>
    <property type="evidence" value="ECO:0007669"/>
    <property type="project" value="UniProtKB-UniRule"/>
</dbReference>
<evidence type="ECO:0000256" key="4">
    <source>
        <dbReference type="ARBA" id="ARBA00022679"/>
    </source>
</evidence>
<dbReference type="Pfam" id="PF00398">
    <property type="entry name" value="RrnaAD"/>
    <property type="match status" value="1"/>
</dbReference>
<feature type="domain" description="Ribosomal RNA adenine methylase transferase N-terminal" evidence="9">
    <location>
        <begin position="36"/>
        <end position="212"/>
    </location>
</feature>
<keyword evidence="2 7" id="KW-0698">rRNA processing</keyword>
<dbReference type="FunFam" id="3.40.50.150:FF:000023">
    <property type="entry name" value="Ribosomal RNA small subunit methyltransferase A"/>
    <property type="match status" value="1"/>
</dbReference>
<dbReference type="GO" id="GO:0005829">
    <property type="term" value="C:cytosol"/>
    <property type="evidence" value="ECO:0007669"/>
    <property type="project" value="TreeGrafter"/>
</dbReference>
<feature type="binding site" evidence="7 8">
    <location>
        <position position="77"/>
    </location>
    <ligand>
        <name>S-adenosyl-L-methionine</name>
        <dbReference type="ChEBI" id="CHEBI:59789"/>
    </ligand>
</feature>
<feature type="binding site" evidence="7 8">
    <location>
        <position position="29"/>
    </location>
    <ligand>
        <name>S-adenosyl-L-methionine</name>
        <dbReference type="ChEBI" id="CHEBI:59789"/>
    </ligand>
</feature>
<proteinExistence type="inferred from homology"/>
<evidence type="ECO:0000256" key="2">
    <source>
        <dbReference type="ARBA" id="ARBA00022552"/>
    </source>
</evidence>
<gene>
    <name evidence="7" type="primary">rsmA</name>
    <name evidence="7" type="synonym">ksgA</name>
    <name evidence="10" type="ORF">CEY16_12255</name>
</gene>
<dbReference type="InterPro" id="IPR011530">
    <property type="entry name" value="rRNA_adenine_dimethylase"/>
</dbReference>
<keyword evidence="11" id="KW-1185">Reference proteome</keyword>
<dbReference type="PROSITE" id="PS51689">
    <property type="entry name" value="SAM_RNA_A_N6_MT"/>
    <property type="match status" value="1"/>
</dbReference>
<dbReference type="InterPro" id="IPR001737">
    <property type="entry name" value="KsgA/Erm"/>
</dbReference>
<dbReference type="SUPFAM" id="SSF53335">
    <property type="entry name" value="S-adenosyl-L-methionine-dependent methyltransferases"/>
    <property type="match status" value="1"/>
</dbReference>
<dbReference type="AlphaFoldDB" id="A0A2I0QT21"/>
<sequence length="292" mass="33167">MNKPVATITRTKQIMKDHHLSFKKSLGQNFLIDVNVLEKIVSKAGVDEDSVVIEIGPGIGALTEQLAKKAKRVYAFEIDQRLEKVLEETMQPYDNVEIIFEDILKVDLEKFFKENIDASERVQIVANLPYYITTAILMKLLMERLPIHSYTVMMQKEVAARMAASPNTKDYGSLSIAIQYYTKSSVLMTVPKTCFMPQPNVDSSILHLEQRAEPAVKTKNDDLFFELVKASFGQRRKTLKNNLQRAFSDRLSKEDLAEVFQGSGIEPSRRGESLTLEEFAQLADASEEIIRK</sequence>
<dbReference type="HAMAP" id="MF_00607">
    <property type="entry name" value="16SrRNA_methyltr_A"/>
    <property type="match status" value="1"/>
</dbReference>
<name>A0A2I0QT21_9BACI</name>
<comment type="subcellular location">
    <subcellularLocation>
        <location evidence="7">Cytoplasm</location>
    </subcellularLocation>
</comment>
<dbReference type="PROSITE" id="PS01131">
    <property type="entry name" value="RRNA_A_DIMETH"/>
    <property type="match status" value="1"/>
</dbReference>
<comment type="similarity">
    <text evidence="7">Belongs to the class I-like SAM-binding methyltransferase superfamily. rRNA adenine N(6)-methyltransferase family. RsmA subfamily.</text>
</comment>
<evidence type="ECO:0000313" key="11">
    <source>
        <dbReference type="Proteomes" id="UP000243524"/>
    </source>
</evidence>
<dbReference type="EC" id="2.1.1.182" evidence="7"/>
<evidence type="ECO:0000256" key="1">
    <source>
        <dbReference type="ARBA" id="ARBA00022490"/>
    </source>
</evidence>
<feature type="binding site" evidence="7 8">
    <location>
        <position position="127"/>
    </location>
    <ligand>
        <name>S-adenosyl-L-methionine</name>
        <dbReference type="ChEBI" id="CHEBI:59789"/>
    </ligand>
</feature>
<keyword evidence="3 7" id="KW-0489">Methyltransferase</keyword>
<dbReference type="InterPro" id="IPR020596">
    <property type="entry name" value="rRNA_Ade_Mease_Trfase_CS"/>
</dbReference>
<dbReference type="InterPro" id="IPR020598">
    <property type="entry name" value="rRNA_Ade_methylase_Trfase_N"/>
</dbReference>
<keyword evidence="6 7" id="KW-0694">RNA-binding</keyword>
<keyword evidence="4 7" id="KW-0808">Transferase</keyword>
<feature type="binding site" evidence="7 8">
    <location>
        <position position="102"/>
    </location>
    <ligand>
        <name>S-adenosyl-L-methionine</name>
        <dbReference type="ChEBI" id="CHEBI:59789"/>
    </ligand>
</feature>
<feature type="binding site" evidence="7 8">
    <location>
        <position position="31"/>
    </location>
    <ligand>
        <name>S-adenosyl-L-methionine</name>
        <dbReference type="ChEBI" id="CHEBI:59789"/>
    </ligand>
</feature>
<keyword evidence="1 7" id="KW-0963">Cytoplasm</keyword>
<dbReference type="NCBIfam" id="TIGR00755">
    <property type="entry name" value="ksgA"/>
    <property type="match status" value="1"/>
</dbReference>
<reference evidence="10 11" key="1">
    <citation type="submission" date="2017-06" db="EMBL/GenBank/DDBJ databases">
        <title>the draft geome sequence of Illustriluteabacillus marina B3227.</title>
        <authorList>
            <person name="He R.-H."/>
            <person name="Du Z.-J."/>
        </authorList>
    </citation>
    <scope>NUCLEOTIDE SEQUENCE [LARGE SCALE GENOMIC DNA]</scope>
    <source>
        <strain evidence="10 11">B3227</strain>
    </source>
</reference>
<dbReference type="EMBL" id="PJNH01000003">
    <property type="protein sequence ID" value="PKR77491.1"/>
    <property type="molecule type" value="Genomic_DNA"/>
</dbReference>
<feature type="binding site" evidence="7 8">
    <location>
        <position position="56"/>
    </location>
    <ligand>
        <name>S-adenosyl-L-methionine</name>
        <dbReference type="ChEBI" id="CHEBI:59789"/>
    </ligand>
</feature>
<evidence type="ECO:0000313" key="10">
    <source>
        <dbReference type="EMBL" id="PKR77491.1"/>
    </source>
</evidence>
<dbReference type="Gene3D" id="3.40.50.150">
    <property type="entry name" value="Vaccinia Virus protein VP39"/>
    <property type="match status" value="1"/>
</dbReference>
<evidence type="ECO:0000256" key="8">
    <source>
        <dbReference type="PROSITE-ProRule" id="PRU01026"/>
    </source>
</evidence>
<dbReference type="InterPro" id="IPR023165">
    <property type="entry name" value="rRNA_Ade_diMease-like_C"/>
</dbReference>
<accession>A0A2I0QT21</accession>
<dbReference type="SMART" id="SM00650">
    <property type="entry name" value="rADc"/>
    <property type="match status" value="1"/>
</dbReference>
<dbReference type="PANTHER" id="PTHR11727:SF7">
    <property type="entry name" value="DIMETHYLADENOSINE TRANSFERASE-RELATED"/>
    <property type="match status" value="1"/>
</dbReference>
<comment type="catalytic activity">
    <reaction evidence="7">
        <text>adenosine(1518)/adenosine(1519) in 16S rRNA + 4 S-adenosyl-L-methionine = N(6)-dimethyladenosine(1518)/N(6)-dimethyladenosine(1519) in 16S rRNA + 4 S-adenosyl-L-homocysteine + 4 H(+)</text>
        <dbReference type="Rhea" id="RHEA:19609"/>
        <dbReference type="Rhea" id="RHEA-COMP:10232"/>
        <dbReference type="Rhea" id="RHEA-COMP:10233"/>
        <dbReference type="ChEBI" id="CHEBI:15378"/>
        <dbReference type="ChEBI" id="CHEBI:57856"/>
        <dbReference type="ChEBI" id="CHEBI:59789"/>
        <dbReference type="ChEBI" id="CHEBI:74411"/>
        <dbReference type="ChEBI" id="CHEBI:74493"/>
        <dbReference type="EC" id="2.1.1.182"/>
    </reaction>
</comment>
<dbReference type="InterPro" id="IPR029063">
    <property type="entry name" value="SAM-dependent_MTases_sf"/>
</dbReference>
<dbReference type="PANTHER" id="PTHR11727">
    <property type="entry name" value="DIMETHYLADENOSINE TRANSFERASE"/>
    <property type="match status" value="1"/>
</dbReference>
<evidence type="ECO:0000256" key="3">
    <source>
        <dbReference type="ARBA" id="ARBA00022603"/>
    </source>
</evidence>
<dbReference type="OrthoDB" id="9814755at2"/>
<evidence type="ECO:0000256" key="6">
    <source>
        <dbReference type="ARBA" id="ARBA00022884"/>
    </source>
</evidence>
<keyword evidence="5 7" id="KW-0949">S-adenosyl-L-methionine</keyword>
<evidence type="ECO:0000259" key="9">
    <source>
        <dbReference type="SMART" id="SM00650"/>
    </source>
</evidence>
<dbReference type="Gene3D" id="1.10.8.100">
    <property type="entry name" value="Ribosomal RNA adenine dimethylase-like, domain 2"/>
    <property type="match status" value="1"/>
</dbReference>
<comment type="caution">
    <text evidence="10">The sequence shown here is derived from an EMBL/GenBank/DDBJ whole genome shotgun (WGS) entry which is preliminary data.</text>
</comment>
<dbReference type="CDD" id="cd02440">
    <property type="entry name" value="AdoMet_MTases"/>
    <property type="match status" value="1"/>
</dbReference>
<protein>
    <recommendedName>
        <fullName evidence="7">Ribosomal RNA small subunit methyltransferase A</fullName>
        <ecNumber evidence="7">2.1.1.182</ecNumber>
    </recommendedName>
    <alternativeName>
        <fullName evidence="7">16S rRNA (adenine(1518)-N(6)/adenine(1519)-N(6))-dimethyltransferase</fullName>
    </alternativeName>
    <alternativeName>
        <fullName evidence="7">16S rRNA dimethyladenosine transferase</fullName>
    </alternativeName>
    <alternativeName>
        <fullName evidence="7">16S rRNA dimethylase</fullName>
    </alternativeName>
    <alternativeName>
        <fullName evidence="7">S-adenosylmethionine-6-N', N'-adenosyl(rRNA) dimethyltransferase</fullName>
    </alternativeName>
</protein>
<evidence type="ECO:0000256" key="7">
    <source>
        <dbReference type="HAMAP-Rule" id="MF_00607"/>
    </source>
</evidence>
<comment type="function">
    <text evidence="7">Specifically dimethylates two adjacent adenosines (A1518 and A1519) in the loop of a conserved hairpin near the 3'-end of 16S rRNA in the 30S particle. May play a critical role in biogenesis of 30S subunits.</text>
</comment>
<dbReference type="Proteomes" id="UP000243524">
    <property type="component" value="Unassembled WGS sequence"/>
</dbReference>
<dbReference type="GO" id="GO:0052908">
    <property type="term" value="F:16S rRNA (adenine(1518)-N(6)/adenine(1519)-N(6))-dimethyltransferase activity"/>
    <property type="evidence" value="ECO:0007669"/>
    <property type="project" value="UniProtKB-EC"/>
</dbReference>
<dbReference type="RefSeq" id="WP_101332319.1">
    <property type="nucleotide sequence ID" value="NZ_PJNH01000003.1"/>
</dbReference>
<evidence type="ECO:0000256" key="5">
    <source>
        <dbReference type="ARBA" id="ARBA00022691"/>
    </source>
</evidence>